<dbReference type="InterPro" id="IPR037482">
    <property type="entry name" value="ST1585_MBL-fold"/>
</dbReference>
<evidence type="ECO:0000313" key="2">
    <source>
        <dbReference type="EMBL" id="TGK08586.1"/>
    </source>
</evidence>
<dbReference type="InterPro" id="IPR036866">
    <property type="entry name" value="RibonucZ/Hydroxyglut_hydro"/>
</dbReference>
<gene>
    <name evidence="2" type="ORF">EHO60_14615</name>
</gene>
<dbReference type="PANTHER" id="PTHR42951">
    <property type="entry name" value="METALLO-BETA-LACTAMASE DOMAIN-CONTAINING"/>
    <property type="match status" value="1"/>
</dbReference>
<dbReference type="InterPro" id="IPR050855">
    <property type="entry name" value="NDM-1-like"/>
</dbReference>
<evidence type="ECO:0000259" key="1">
    <source>
        <dbReference type="SMART" id="SM00849"/>
    </source>
</evidence>
<dbReference type="PANTHER" id="PTHR42951:SF22">
    <property type="entry name" value="METALLO BETA-LACTAMASE SUPERFAMILY LIPOPROTEIN"/>
    <property type="match status" value="1"/>
</dbReference>
<comment type="caution">
    <text evidence="2">The sequence shown here is derived from an EMBL/GenBank/DDBJ whole genome shotgun (WGS) entry which is preliminary data.</text>
</comment>
<dbReference type="Pfam" id="PF00753">
    <property type="entry name" value="Lactamase_B"/>
    <property type="match status" value="1"/>
</dbReference>
<protein>
    <submittedName>
        <fullName evidence="2">MBL fold metallo-hydrolase</fullName>
    </submittedName>
</protein>
<accession>A0A4R9GA14</accession>
<dbReference type="Gene3D" id="3.60.15.10">
    <property type="entry name" value="Ribonuclease Z/Hydroxyacylglutathione hydrolase-like"/>
    <property type="match status" value="1"/>
</dbReference>
<evidence type="ECO:0000313" key="3">
    <source>
        <dbReference type="Proteomes" id="UP000298458"/>
    </source>
</evidence>
<dbReference type="Proteomes" id="UP000298458">
    <property type="component" value="Unassembled WGS sequence"/>
</dbReference>
<keyword evidence="3" id="KW-1185">Reference proteome</keyword>
<dbReference type="SUPFAM" id="SSF56281">
    <property type="entry name" value="Metallo-hydrolase/oxidoreductase"/>
    <property type="match status" value="1"/>
</dbReference>
<dbReference type="CDD" id="cd07726">
    <property type="entry name" value="ST1585-like_MBL-fold"/>
    <property type="match status" value="1"/>
</dbReference>
<proteinExistence type="predicted"/>
<dbReference type="OrthoDB" id="9761531at2"/>
<dbReference type="GO" id="GO:0016787">
    <property type="term" value="F:hydrolase activity"/>
    <property type="evidence" value="ECO:0007669"/>
    <property type="project" value="UniProtKB-KW"/>
</dbReference>
<sequence>MLETVQAIDCGYIEEGLACAYLVREGDRAAFVENNTTHAVPKLLEALDRQGLKREAVDYIIITHVHLDHAGGTGELLKHCPNAKVLAHPKAAPHLIQPDRLIKSSIQVYGEEAFYKLYGKIVPVPETSVRTMSDGEELSWGSRTLKFIHTRGHANHHFCIYDSLTEGIFTGDTFGIGYGIFRNGKEPLLYPSTTPTDFDPEEAISSIDKILNTKAKKAYLTHFGVWPDMRGGAEQMKEGLAVMNHILISAGKTDLEGESLIGFCETRVLSFLEDRVRQCGISYGDKERMFLSFDAKINAQGIAFKVERARKKAELPPR</sequence>
<dbReference type="InterPro" id="IPR001279">
    <property type="entry name" value="Metallo-B-lactamas"/>
</dbReference>
<dbReference type="RefSeq" id="WP_135768955.1">
    <property type="nucleotide sequence ID" value="NZ_RQET01000012.1"/>
</dbReference>
<organism evidence="2 3">
    <name type="scientific">Leptospira fletcheri</name>
    <dbReference type="NCBI Taxonomy" id="2484981"/>
    <lineage>
        <taxon>Bacteria</taxon>
        <taxon>Pseudomonadati</taxon>
        <taxon>Spirochaetota</taxon>
        <taxon>Spirochaetia</taxon>
        <taxon>Leptospirales</taxon>
        <taxon>Leptospiraceae</taxon>
        <taxon>Leptospira</taxon>
    </lineage>
</organism>
<dbReference type="EMBL" id="RQET01000012">
    <property type="protein sequence ID" value="TGK08586.1"/>
    <property type="molecule type" value="Genomic_DNA"/>
</dbReference>
<reference evidence="2" key="1">
    <citation type="journal article" date="2019" name="PLoS Negl. Trop. Dis.">
        <title>Revisiting the worldwide diversity of Leptospira species in the environment.</title>
        <authorList>
            <person name="Vincent A.T."/>
            <person name="Schiettekatte O."/>
            <person name="Bourhy P."/>
            <person name="Veyrier F.J."/>
            <person name="Picardeau M."/>
        </authorList>
    </citation>
    <scope>NUCLEOTIDE SEQUENCE [LARGE SCALE GENOMIC DNA]</scope>
    <source>
        <strain evidence="2">SSW15</strain>
    </source>
</reference>
<name>A0A4R9GA14_9LEPT</name>
<keyword evidence="2" id="KW-0378">Hydrolase</keyword>
<dbReference type="AlphaFoldDB" id="A0A4R9GA14"/>
<feature type="domain" description="Metallo-beta-lactamase" evidence="1">
    <location>
        <begin position="17"/>
        <end position="222"/>
    </location>
</feature>
<dbReference type="SMART" id="SM00849">
    <property type="entry name" value="Lactamase_B"/>
    <property type="match status" value="1"/>
</dbReference>